<feature type="region of interest" description="Disordered" evidence="1">
    <location>
        <begin position="75"/>
        <end position="162"/>
    </location>
</feature>
<dbReference type="Proteomes" id="UP000799777">
    <property type="component" value="Unassembled WGS sequence"/>
</dbReference>
<feature type="compositionally biased region" description="Polar residues" evidence="1">
    <location>
        <begin position="78"/>
        <end position="88"/>
    </location>
</feature>
<evidence type="ECO:0000313" key="2">
    <source>
        <dbReference type="EMBL" id="KAF2028681.1"/>
    </source>
</evidence>
<feature type="compositionally biased region" description="Polar residues" evidence="1">
    <location>
        <begin position="103"/>
        <end position="112"/>
    </location>
</feature>
<organism evidence="2 3">
    <name type="scientific">Setomelanomma holmii</name>
    <dbReference type="NCBI Taxonomy" id="210430"/>
    <lineage>
        <taxon>Eukaryota</taxon>
        <taxon>Fungi</taxon>
        <taxon>Dikarya</taxon>
        <taxon>Ascomycota</taxon>
        <taxon>Pezizomycotina</taxon>
        <taxon>Dothideomycetes</taxon>
        <taxon>Pleosporomycetidae</taxon>
        <taxon>Pleosporales</taxon>
        <taxon>Pleosporineae</taxon>
        <taxon>Phaeosphaeriaceae</taxon>
        <taxon>Setomelanomma</taxon>
    </lineage>
</organism>
<keyword evidence="3" id="KW-1185">Reference proteome</keyword>
<proteinExistence type="predicted"/>
<feature type="compositionally biased region" description="Low complexity" evidence="1">
    <location>
        <begin position="89"/>
        <end position="102"/>
    </location>
</feature>
<comment type="caution">
    <text evidence="2">The sequence shown here is derived from an EMBL/GenBank/DDBJ whole genome shotgun (WGS) entry which is preliminary data.</text>
</comment>
<dbReference type="AlphaFoldDB" id="A0A9P4LJ16"/>
<dbReference type="EMBL" id="ML978210">
    <property type="protein sequence ID" value="KAF2028681.1"/>
    <property type="molecule type" value="Genomic_DNA"/>
</dbReference>
<feature type="region of interest" description="Disordered" evidence="1">
    <location>
        <begin position="19"/>
        <end position="55"/>
    </location>
</feature>
<gene>
    <name evidence="2" type="ORF">EK21DRAFT_90499</name>
</gene>
<sequence length="162" mass="17273">MPRTSAVCTAPTYTTQKPTEMLTTPVTSTPTSTATWDPWLDPRLQYPPASSSQADSTFDSYMHVPVSTNTHPGPYMQVSVSATSQPQLSSSAAPFPDAASWSLTDQVTSSLDPPTGAGAPVAQDQPQEHYFQARHKSTETMRTTPRPVVSTRAPGGVLAPNP</sequence>
<name>A0A9P4LJ16_9PLEO</name>
<protein>
    <submittedName>
        <fullName evidence="2">Uncharacterized protein</fullName>
    </submittedName>
</protein>
<reference evidence="2" key="1">
    <citation type="journal article" date="2020" name="Stud. Mycol.">
        <title>101 Dothideomycetes genomes: a test case for predicting lifestyles and emergence of pathogens.</title>
        <authorList>
            <person name="Haridas S."/>
            <person name="Albert R."/>
            <person name="Binder M."/>
            <person name="Bloem J."/>
            <person name="Labutti K."/>
            <person name="Salamov A."/>
            <person name="Andreopoulos B."/>
            <person name="Baker S."/>
            <person name="Barry K."/>
            <person name="Bills G."/>
            <person name="Bluhm B."/>
            <person name="Cannon C."/>
            <person name="Castanera R."/>
            <person name="Culley D."/>
            <person name="Daum C."/>
            <person name="Ezra D."/>
            <person name="Gonzalez J."/>
            <person name="Henrissat B."/>
            <person name="Kuo A."/>
            <person name="Liang C."/>
            <person name="Lipzen A."/>
            <person name="Lutzoni F."/>
            <person name="Magnuson J."/>
            <person name="Mondo S."/>
            <person name="Nolan M."/>
            <person name="Ohm R."/>
            <person name="Pangilinan J."/>
            <person name="Park H.-J."/>
            <person name="Ramirez L."/>
            <person name="Alfaro M."/>
            <person name="Sun H."/>
            <person name="Tritt A."/>
            <person name="Yoshinaga Y."/>
            <person name="Zwiers L.-H."/>
            <person name="Turgeon B."/>
            <person name="Goodwin S."/>
            <person name="Spatafora J."/>
            <person name="Crous P."/>
            <person name="Grigoriev I."/>
        </authorList>
    </citation>
    <scope>NUCLEOTIDE SEQUENCE</scope>
    <source>
        <strain evidence="2">CBS 110217</strain>
    </source>
</reference>
<evidence type="ECO:0000256" key="1">
    <source>
        <dbReference type="SAM" id="MobiDB-lite"/>
    </source>
</evidence>
<evidence type="ECO:0000313" key="3">
    <source>
        <dbReference type="Proteomes" id="UP000799777"/>
    </source>
</evidence>
<feature type="compositionally biased region" description="Low complexity" evidence="1">
    <location>
        <begin position="19"/>
        <end position="38"/>
    </location>
</feature>
<accession>A0A9P4LJ16</accession>